<accession>Q3SV12</accession>
<dbReference type="Proteomes" id="UP000002531">
    <property type="component" value="Chromosome"/>
</dbReference>
<feature type="compositionally biased region" description="Low complexity" evidence="1">
    <location>
        <begin position="72"/>
        <end position="84"/>
    </location>
</feature>
<sequence>MNVIDSNILERDAGGKPLHTFPHPALGAGIHRTQSGVAKYPLVRPDRGISRSKDSASSDDCRTPRSRRRTRLGLTGQPGSKPGR</sequence>
<feature type="compositionally biased region" description="Basic and acidic residues" evidence="1">
    <location>
        <begin position="44"/>
        <end position="63"/>
    </location>
</feature>
<dbReference type="HOGENOM" id="CLU_2524185_0_0_5"/>
<dbReference type="KEGG" id="nwi:Nwi_0612"/>
<organism evidence="2 3">
    <name type="scientific">Nitrobacter winogradskyi (strain ATCC 25391 / DSM 10237 / CIP 104748 / NCIMB 11846 / Nb-255)</name>
    <dbReference type="NCBI Taxonomy" id="323098"/>
    <lineage>
        <taxon>Bacteria</taxon>
        <taxon>Pseudomonadati</taxon>
        <taxon>Pseudomonadota</taxon>
        <taxon>Alphaproteobacteria</taxon>
        <taxon>Hyphomicrobiales</taxon>
        <taxon>Nitrobacteraceae</taxon>
        <taxon>Nitrobacter</taxon>
    </lineage>
</organism>
<evidence type="ECO:0000313" key="2">
    <source>
        <dbReference type="EMBL" id="ABA03879.1"/>
    </source>
</evidence>
<name>Q3SV12_NITWN</name>
<gene>
    <name evidence="2" type="ordered locus">Nwi_0612</name>
</gene>
<keyword evidence="3" id="KW-1185">Reference proteome</keyword>
<dbReference type="AlphaFoldDB" id="Q3SV12"/>
<feature type="region of interest" description="Disordered" evidence="1">
    <location>
        <begin position="40"/>
        <end position="84"/>
    </location>
</feature>
<proteinExistence type="predicted"/>
<protein>
    <submittedName>
        <fullName evidence="2">Uncharacterized protein</fullName>
    </submittedName>
</protein>
<reference evidence="2 3" key="1">
    <citation type="journal article" date="2006" name="Appl. Environ. Microbiol.">
        <title>Genome sequence of the chemolithoautotrophic nitrite-oxidizing bacterium Nitrobacter winogradskyi Nb-255.</title>
        <authorList>
            <person name="Starkenburg S.R."/>
            <person name="Chain P.S."/>
            <person name="Sayavedra-Soto L.A."/>
            <person name="Hauser L."/>
            <person name="Land M.L."/>
            <person name="Larimer F.W."/>
            <person name="Malfatti S.A."/>
            <person name="Klotz M.G."/>
            <person name="Bottomley P.J."/>
            <person name="Arp D.J."/>
            <person name="Hickey W.J."/>
        </authorList>
    </citation>
    <scope>NUCLEOTIDE SEQUENCE [LARGE SCALE GENOMIC DNA]</scope>
    <source>
        <strain evidence="3">ATCC 25391 / DSM 10237 / CIP 104748 / NCIMB 11846 / Nb-255</strain>
    </source>
</reference>
<dbReference type="OrthoDB" id="9810850at2"/>
<evidence type="ECO:0000256" key="1">
    <source>
        <dbReference type="SAM" id="MobiDB-lite"/>
    </source>
</evidence>
<evidence type="ECO:0000313" key="3">
    <source>
        <dbReference type="Proteomes" id="UP000002531"/>
    </source>
</evidence>
<dbReference type="EMBL" id="CP000115">
    <property type="protein sequence ID" value="ABA03879.1"/>
    <property type="molecule type" value="Genomic_DNA"/>
</dbReference>